<dbReference type="Proteomes" id="UP000237347">
    <property type="component" value="Unassembled WGS sequence"/>
</dbReference>
<gene>
    <name evidence="2" type="ORF">CFP56_037091</name>
</gene>
<evidence type="ECO:0000313" key="2">
    <source>
        <dbReference type="EMBL" id="KAK7821975.1"/>
    </source>
</evidence>
<feature type="compositionally biased region" description="Basic and acidic residues" evidence="1">
    <location>
        <begin position="66"/>
        <end position="76"/>
    </location>
</feature>
<evidence type="ECO:0000256" key="1">
    <source>
        <dbReference type="SAM" id="MobiDB-lite"/>
    </source>
</evidence>
<organism evidence="2 3">
    <name type="scientific">Quercus suber</name>
    <name type="common">Cork oak</name>
    <dbReference type="NCBI Taxonomy" id="58331"/>
    <lineage>
        <taxon>Eukaryota</taxon>
        <taxon>Viridiplantae</taxon>
        <taxon>Streptophyta</taxon>
        <taxon>Embryophyta</taxon>
        <taxon>Tracheophyta</taxon>
        <taxon>Spermatophyta</taxon>
        <taxon>Magnoliopsida</taxon>
        <taxon>eudicotyledons</taxon>
        <taxon>Gunneridae</taxon>
        <taxon>Pentapetalae</taxon>
        <taxon>rosids</taxon>
        <taxon>fabids</taxon>
        <taxon>Fagales</taxon>
        <taxon>Fagaceae</taxon>
        <taxon>Quercus</taxon>
    </lineage>
</organism>
<proteinExistence type="predicted"/>
<dbReference type="PANTHER" id="PTHR33710:SF62">
    <property type="entry name" value="DUF4283 DOMAIN PROTEIN"/>
    <property type="match status" value="1"/>
</dbReference>
<sequence length="349" mass="39859">MRGDQRKKGNTSGQVNSDTAVQKVTQGGGPMEDRTSEINEPIIREEDVMEVAQPRATTGENSESLQLEREAENQGDYFEEKINEIDSDLMKFELKKDSGNECAVNKETAVDLEGETENSGEMLNILPRGLEASEKLTENKKHVTEEEENPKIYATHVLDETKEAKASSCPTWKRIVRKETGITRIATPLRTSKRSIATTYWIDKFPATKVVHLECGSSDHKPLIIWLKGIQIKQQRPWRFEQMWLEDTGCREVVDLAWRRNFLGNPIAQVEEKIKECQIFKDNWIPGCPPTKAVPRMQECEDDATVNSLMDQTTMEWNGHMIDQKVASYLTQRIKAIPLCRTPQEDCLF</sequence>
<dbReference type="EMBL" id="PKMF04000683">
    <property type="protein sequence ID" value="KAK7821975.1"/>
    <property type="molecule type" value="Genomic_DNA"/>
</dbReference>
<comment type="caution">
    <text evidence="2">The sequence shown here is derived from an EMBL/GenBank/DDBJ whole genome shotgun (WGS) entry which is preliminary data.</text>
</comment>
<feature type="compositionally biased region" description="Polar residues" evidence="1">
    <location>
        <begin position="55"/>
        <end position="65"/>
    </location>
</feature>
<dbReference type="PANTHER" id="PTHR33710">
    <property type="entry name" value="BNAC02G09200D PROTEIN"/>
    <property type="match status" value="1"/>
</dbReference>
<name>A0AAW0J5C8_QUESU</name>
<feature type="compositionally biased region" description="Polar residues" evidence="1">
    <location>
        <begin position="10"/>
        <end position="25"/>
    </location>
</feature>
<feature type="compositionally biased region" description="Basic and acidic residues" evidence="1">
    <location>
        <begin position="31"/>
        <end position="46"/>
    </location>
</feature>
<dbReference type="AlphaFoldDB" id="A0AAW0J5C8"/>
<keyword evidence="3" id="KW-1185">Reference proteome</keyword>
<feature type="region of interest" description="Disordered" evidence="1">
    <location>
        <begin position="1"/>
        <end position="76"/>
    </location>
</feature>
<reference evidence="2 3" key="1">
    <citation type="journal article" date="2018" name="Sci. Data">
        <title>The draft genome sequence of cork oak.</title>
        <authorList>
            <person name="Ramos A.M."/>
            <person name="Usie A."/>
            <person name="Barbosa P."/>
            <person name="Barros P.M."/>
            <person name="Capote T."/>
            <person name="Chaves I."/>
            <person name="Simoes F."/>
            <person name="Abreu I."/>
            <person name="Carrasquinho I."/>
            <person name="Faro C."/>
            <person name="Guimaraes J.B."/>
            <person name="Mendonca D."/>
            <person name="Nobrega F."/>
            <person name="Rodrigues L."/>
            <person name="Saibo N.J.M."/>
            <person name="Varela M.C."/>
            <person name="Egas C."/>
            <person name="Matos J."/>
            <person name="Miguel C.M."/>
            <person name="Oliveira M.M."/>
            <person name="Ricardo C.P."/>
            <person name="Goncalves S."/>
        </authorList>
    </citation>
    <scope>NUCLEOTIDE SEQUENCE [LARGE SCALE GENOMIC DNA]</scope>
    <source>
        <strain evidence="3">cv. HL8</strain>
    </source>
</reference>
<protein>
    <submittedName>
        <fullName evidence="2">Uncharacterized protein</fullName>
    </submittedName>
</protein>
<accession>A0AAW0J5C8</accession>
<evidence type="ECO:0000313" key="3">
    <source>
        <dbReference type="Proteomes" id="UP000237347"/>
    </source>
</evidence>